<evidence type="ECO:0000256" key="1">
    <source>
        <dbReference type="ARBA" id="ARBA00010688"/>
    </source>
</evidence>
<comment type="caution">
    <text evidence="7">The sequence shown here is derived from an EMBL/GenBank/DDBJ whole genome shotgun (WGS) entry which is preliminary data.</text>
</comment>
<evidence type="ECO:0000313" key="7">
    <source>
        <dbReference type="EMBL" id="MBA4493186.1"/>
    </source>
</evidence>
<accession>A0A7W2A6B5</accession>
<evidence type="ECO:0000259" key="6">
    <source>
        <dbReference type="Pfam" id="PF00294"/>
    </source>
</evidence>
<organism evidence="7 8">
    <name type="scientific">Paenactinomyces guangxiensis</name>
    <dbReference type="NCBI Taxonomy" id="1490290"/>
    <lineage>
        <taxon>Bacteria</taxon>
        <taxon>Bacillati</taxon>
        <taxon>Bacillota</taxon>
        <taxon>Bacilli</taxon>
        <taxon>Bacillales</taxon>
        <taxon>Thermoactinomycetaceae</taxon>
        <taxon>Paenactinomyces</taxon>
    </lineage>
</organism>
<dbReference type="PANTHER" id="PTHR43085:SF1">
    <property type="entry name" value="PSEUDOURIDINE KINASE-RELATED"/>
    <property type="match status" value="1"/>
</dbReference>
<dbReference type="GO" id="GO:0005524">
    <property type="term" value="F:ATP binding"/>
    <property type="evidence" value="ECO:0007669"/>
    <property type="project" value="UniProtKB-KW"/>
</dbReference>
<keyword evidence="4 7" id="KW-0418">Kinase</keyword>
<dbReference type="PROSITE" id="PS00584">
    <property type="entry name" value="PFKB_KINASES_2"/>
    <property type="match status" value="1"/>
</dbReference>
<dbReference type="Proteomes" id="UP000535491">
    <property type="component" value="Unassembled WGS sequence"/>
</dbReference>
<dbReference type="RefSeq" id="WP_181750388.1">
    <property type="nucleotide sequence ID" value="NZ_JACEIQ010000001.1"/>
</dbReference>
<proteinExistence type="inferred from homology"/>
<reference evidence="7 8" key="1">
    <citation type="submission" date="2020-07" db="EMBL/GenBank/DDBJ databases">
        <authorList>
            <person name="Feng H."/>
        </authorList>
    </citation>
    <scope>NUCLEOTIDE SEQUENCE [LARGE SCALE GENOMIC DNA]</scope>
    <source>
        <strain evidence="8">s-10</strain>
    </source>
</reference>
<dbReference type="Pfam" id="PF00294">
    <property type="entry name" value="PfkB"/>
    <property type="match status" value="1"/>
</dbReference>
<gene>
    <name evidence="7" type="ORF">H1191_02510</name>
</gene>
<keyword evidence="8" id="KW-1185">Reference proteome</keyword>
<dbReference type="AlphaFoldDB" id="A0A7W2A6B5"/>
<sequence length="321" mass="34657">MKSLDIVTFGEAMALFIADQIGELHQVEHFTRNLAGAETNVAIGLSRLGYQVGWVSKVGNDPFGKYIVETLKNEQVDTSQVSVDANHPTGFQLKSKVVTGDPQVQYFRKGSAASHISTGDFSAPYFTAARHMHMTGIPPALSRTACAFAQHALSVMKAAGKTISFDPNLRPQLWSSREEMIRIIQSLAVQADWVLPGISEGEILTGYSQPRDIAAFFLDKGVKLVAIKLGPQGAYFRTADEEQEVAGYPVEKVIDTVGAGDGFAVGLISGMMDGLSTAEAVLRGNAIGALAVMSPGDMDGLPTRDRLTEFMRQCRKNDQES</sequence>
<dbReference type="CDD" id="cd01166">
    <property type="entry name" value="KdgK"/>
    <property type="match status" value="1"/>
</dbReference>
<dbReference type="PANTHER" id="PTHR43085">
    <property type="entry name" value="HEXOKINASE FAMILY MEMBER"/>
    <property type="match status" value="1"/>
</dbReference>
<dbReference type="InterPro" id="IPR011611">
    <property type="entry name" value="PfkB_dom"/>
</dbReference>
<evidence type="ECO:0000256" key="2">
    <source>
        <dbReference type="ARBA" id="ARBA00022679"/>
    </source>
</evidence>
<dbReference type="SUPFAM" id="SSF53613">
    <property type="entry name" value="Ribokinase-like"/>
    <property type="match status" value="1"/>
</dbReference>
<dbReference type="InterPro" id="IPR002173">
    <property type="entry name" value="Carboh/pur_kinase_PfkB_CS"/>
</dbReference>
<keyword evidence="2" id="KW-0808">Transferase</keyword>
<evidence type="ECO:0000313" key="8">
    <source>
        <dbReference type="Proteomes" id="UP000535491"/>
    </source>
</evidence>
<keyword evidence="5" id="KW-0067">ATP-binding</keyword>
<dbReference type="EMBL" id="JACEIQ010000001">
    <property type="protein sequence ID" value="MBA4493186.1"/>
    <property type="molecule type" value="Genomic_DNA"/>
</dbReference>
<protein>
    <submittedName>
        <fullName evidence="7">Sugar kinase</fullName>
    </submittedName>
</protein>
<evidence type="ECO:0000256" key="4">
    <source>
        <dbReference type="ARBA" id="ARBA00022777"/>
    </source>
</evidence>
<keyword evidence="3" id="KW-0547">Nucleotide-binding</keyword>
<evidence type="ECO:0000256" key="5">
    <source>
        <dbReference type="ARBA" id="ARBA00022840"/>
    </source>
</evidence>
<feature type="domain" description="Carbohydrate kinase PfkB" evidence="6">
    <location>
        <begin position="5"/>
        <end position="303"/>
    </location>
</feature>
<dbReference type="InterPro" id="IPR029056">
    <property type="entry name" value="Ribokinase-like"/>
</dbReference>
<evidence type="ECO:0000256" key="3">
    <source>
        <dbReference type="ARBA" id="ARBA00022741"/>
    </source>
</evidence>
<dbReference type="InterPro" id="IPR050306">
    <property type="entry name" value="PfkB_Carbo_kinase"/>
</dbReference>
<dbReference type="GO" id="GO:0016301">
    <property type="term" value="F:kinase activity"/>
    <property type="evidence" value="ECO:0007669"/>
    <property type="project" value="UniProtKB-KW"/>
</dbReference>
<name>A0A7W2A6B5_9BACL</name>
<dbReference type="Gene3D" id="3.40.1190.20">
    <property type="match status" value="1"/>
</dbReference>
<comment type="similarity">
    <text evidence="1">Belongs to the carbohydrate kinase PfkB family.</text>
</comment>